<keyword evidence="1" id="KW-0193">Cuticle</keyword>
<dbReference type="Proteomes" id="UP000694920">
    <property type="component" value="Unplaced"/>
</dbReference>
<accession>A0AAJ7BW98</accession>
<dbReference type="InterPro" id="IPR000618">
    <property type="entry name" value="Insect_cuticle"/>
</dbReference>
<name>A0AAJ7BW98_CEPCN</name>
<sequence length="127" mass="13509">MKAFFVISCVLVATVMADISEKVIPILSQEQDISPDGSFSTKWVSGNGISVQEQGALKNPGTKDEAQVIKGAASWTDPNGVPVQLSWNADENGAVFQGSHIPVAPEIPVLIQRALAWNAAHPSKEDN</sequence>
<evidence type="ECO:0000313" key="4">
    <source>
        <dbReference type="RefSeq" id="XP_015595897.1"/>
    </source>
</evidence>
<dbReference type="RefSeq" id="XP_015595897.1">
    <property type="nucleotide sequence ID" value="XM_015740411.2"/>
</dbReference>
<keyword evidence="2" id="KW-0732">Signal</keyword>
<dbReference type="PANTHER" id="PTHR10380">
    <property type="entry name" value="CUTICLE PROTEIN"/>
    <property type="match status" value="1"/>
</dbReference>
<organism evidence="3 4">
    <name type="scientific">Cephus cinctus</name>
    <name type="common">Wheat stem sawfly</name>
    <dbReference type="NCBI Taxonomy" id="211228"/>
    <lineage>
        <taxon>Eukaryota</taxon>
        <taxon>Metazoa</taxon>
        <taxon>Ecdysozoa</taxon>
        <taxon>Arthropoda</taxon>
        <taxon>Hexapoda</taxon>
        <taxon>Insecta</taxon>
        <taxon>Pterygota</taxon>
        <taxon>Neoptera</taxon>
        <taxon>Endopterygota</taxon>
        <taxon>Hymenoptera</taxon>
        <taxon>Cephoidea</taxon>
        <taxon>Cephidae</taxon>
        <taxon>Cephus</taxon>
    </lineage>
</organism>
<dbReference type="InterPro" id="IPR050468">
    <property type="entry name" value="Cuticle_Struct_Prot"/>
</dbReference>
<dbReference type="AlphaFoldDB" id="A0AAJ7BW98"/>
<dbReference type="GeneID" id="107268051"/>
<dbReference type="PANTHER" id="PTHR10380:SF241">
    <property type="entry name" value="CUTICULAR PROTEIN 47EG-RELATED"/>
    <property type="match status" value="1"/>
</dbReference>
<evidence type="ECO:0000313" key="3">
    <source>
        <dbReference type="Proteomes" id="UP000694920"/>
    </source>
</evidence>
<gene>
    <name evidence="4" type="primary">LOC107268051</name>
</gene>
<evidence type="ECO:0000256" key="1">
    <source>
        <dbReference type="PROSITE-ProRule" id="PRU00497"/>
    </source>
</evidence>
<keyword evidence="3" id="KW-1185">Reference proteome</keyword>
<evidence type="ECO:0000256" key="2">
    <source>
        <dbReference type="SAM" id="SignalP"/>
    </source>
</evidence>
<dbReference type="GO" id="GO:0008010">
    <property type="term" value="F:structural constituent of chitin-based larval cuticle"/>
    <property type="evidence" value="ECO:0007669"/>
    <property type="project" value="TreeGrafter"/>
</dbReference>
<dbReference type="Pfam" id="PF00379">
    <property type="entry name" value="Chitin_bind_4"/>
    <property type="match status" value="1"/>
</dbReference>
<reference evidence="4" key="1">
    <citation type="submission" date="2025-08" db="UniProtKB">
        <authorList>
            <consortium name="RefSeq"/>
        </authorList>
    </citation>
    <scope>IDENTIFICATION</scope>
</reference>
<protein>
    <submittedName>
        <fullName evidence="4">Larval cuticle protein LCP-17</fullName>
    </submittedName>
</protein>
<feature type="chain" id="PRO_5042553895" evidence="2">
    <location>
        <begin position="18"/>
        <end position="127"/>
    </location>
</feature>
<proteinExistence type="predicted"/>
<feature type="signal peptide" evidence="2">
    <location>
        <begin position="1"/>
        <end position="17"/>
    </location>
</feature>
<dbReference type="GO" id="GO:0062129">
    <property type="term" value="C:chitin-based extracellular matrix"/>
    <property type="evidence" value="ECO:0007669"/>
    <property type="project" value="TreeGrafter"/>
</dbReference>
<dbReference type="KEGG" id="ccin:107268051"/>
<dbReference type="PROSITE" id="PS51155">
    <property type="entry name" value="CHIT_BIND_RR_2"/>
    <property type="match status" value="1"/>
</dbReference>